<protein>
    <submittedName>
        <fullName evidence="1">Uncharacterized protein</fullName>
    </submittedName>
</protein>
<dbReference type="CDD" id="cd20691">
    <property type="entry name" value="CdiI_EC536-like"/>
    <property type="match status" value="1"/>
</dbReference>
<reference evidence="1" key="1">
    <citation type="submission" date="2023-02" db="EMBL/GenBank/DDBJ databases">
        <title>Actinokineospora globicatena NBRC 15670.</title>
        <authorList>
            <person name="Ichikawa N."/>
            <person name="Sato H."/>
            <person name="Tonouchi N."/>
        </authorList>
    </citation>
    <scope>NUCLEOTIDE SEQUENCE</scope>
    <source>
        <strain evidence="1">NBRC 15670</strain>
    </source>
</reference>
<dbReference type="RefSeq" id="WP_285613496.1">
    <property type="nucleotide sequence ID" value="NZ_BSSD01000016.1"/>
</dbReference>
<gene>
    <name evidence="1" type="ORF">Aglo03_66150</name>
</gene>
<dbReference type="Proteomes" id="UP001165042">
    <property type="component" value="Unassembled WGS sequence"/>
</dbReference>
<dbReference type="AlphaFoldDB" id="A0A9W6QWE4"/>
<name>A0A9W6QWE4_9PSEU</name>
<organism evidence="1 2">
    <name type="scientific">Actinokineospora globicatena</name>
    <dbReference type="NCBI Taxonomy" id="103729"/>
    <lineage>
        <taxon>Bacteria</taxon>
        <taxon>Bacillati</taxon>
        <taxon>Actinomycetota</taxon>
        <taxon>Actinomycetes</taxon>
        <taxon>Pseudonocardiales</taxon>
        <taxon>Pseudonocardiaceae</taxon>
        <taxon>Actinokineospora</taxon>
    </lineage>
</organism>
<evidence type="ECO:0000313" key="1">
    <source>
        <dbReference type="EMBL" id="GLW95799.1"/>
    </source>
</evidence>
<dbReference type="EMBL" id="BSSD01000016">
    <property type="protein sequence ID" value="GLW95799.1"/>
    <property type="molecule type" value="Genomic_DNA"/>
</dbReference>
<accession>A0A9W6QWE4</accession>
<dbReference type="InterPro" id="IPR040547">
    <property type="entry name" value="CdiI"/>
</dbReference>
<proteinExistence type="predicted"/>
<keyword evidence="2" id="KW-1185">Reference proteome</keyword>
<dbReference type="Pfam" id="PF18616">
    <property type="entry name" value="CdiI_3"/>
    <property type="match status" value="1"/>
</dbReference>
<comment type="caution">
    <text evidence="1">The sequence shown here is derived from an EMBL/GenBank/DDBJ whole genome shotgun (WGS) entry which is preliminary data.</text>
</comment>
<evidence type="ECO:0000313" key="2">
    <source>
        <dbReference type="Proteomes" id="UP001165042"/>
    </source>
</evidence>
<sequence>MSLEAIEDDYWGPPTGTTTRLVAECHRLRTIPLPDLTPENTRLLIGQQISLPILIPRILPLLEANPLLEATFYPGDVLQTVLEVPTSFWQSHPALQTHLKTIVDAIPLPHPDLIDPVTNAITTFRSTE</sequence>